<reference evidence="11 12" key="1">
    <citation type="submission" date="2024-01" db="EMBL/GenBank/DDBJ databases">
        <title>Comparative genomics of Cryptococcus and Kwoniella reveals pathogenesis evolution and contrasting modes of karyotype evolution via chromosome fusion or intercentromeric recombination.</title>
        <authorList>
            <person name="Coelho M.A."/>
            <person name="David-Palma M."/>
            <person name="Shea T."/>
            <person name="Bowers K."/>
            <person name="McGinley-Smith S."/>
            <person name="Mohammad A.W."/>
            <person name="Gnirke A."/>
            <person name="Yurkov A.M."/>
            <person name="Nowrousian M."/>
            <person name="Sun S."/>
            <person name="Cuomo C.A."/>
            <person name="Heitman J."/>
        </authorList>
    </citation>
    <scope>NUCLEOTIDE SEQUENCE [LARGE SCALE GENOMIC DNA]</scope>
    <source>
        <strain evidence="11 12">CBS 6074</strain>
    </source>
</reference>
<dbReference type="Proteomes" id="UP001355207">
    <property type="component" value="Chromosome 2"/>
</dbReference>
<dbReference type="GO" id="GO:0140818">
    <property type="term" value="F:mRNA 5'-triphosphate monophosphatase activity"/>
    <property type="evidence" value="ECO:0007669"/>
    <property type="project" value="UniProtKB-EC"/>
</dbReference>
<sequence length="403" mass="45532">MPQYIPYHDRPPYYSNLPTPRYPRNPPTPRYASPDFYPISNNMSSESEAEYNDENYVASASSSSIRNNGGQGSYVPRQRDNGDDSGPSRKRPRNEEESEYNDYQDDHDYSQQHQHQHQQQDHGAYHNDQYNDSSSMRLTGSIFNISPRNPFTSVVGDFILANTAGLENVEIEIKLGILMSVSDPQGINPSRRIRLPTQSEMIVPPDYPLGPFHATMHPNQHKTLNNLLNQAAQSSVNLTSNQGKVHFSRSKLTDSFHGGGSGNRSGKVRVSRSRETGQIVEVVKKRRIADLNVYCPNAAFDWRISVNVEEPYDMPDTPPTMTRDKDRASYKHQVCQVDLTHVMSKHDNSQTKPVSSFELEIEILDVPTLLAEGQAGSDRFDEILQNVLDTARMLIKNCDPPPQ</sequence>
<dbReference type="EC" id="3.6.1.74" evidence="8"/>
<protein>
    <recommendedName>
        <fullName evidence="8">mRNA-capping enzyme subunit beta</fullName>
        <ecNumber evidence="8">3.6.1.74</ecNumber>
    </recommendedName>
    <alternativeName>
        <fullName evidence="8">mRNA 5'-phosphatase</fullName>
    </alternativeName>
    <alternativeName>
        <fullName evidence="8">mRNA 5'-triphosphate monophosphatase</fullName>
    </alternativeName>
</protein>
<keyword evidence="8" id="KW-0506">mRNA capping</keyword>
<dbReference type="InterPro" id="IPR040343">
    <property type="entry name" value="Cet1/Ctl1"/>
</dbReference>
<dbReference type="CDD" id="cd07470">
    <property type="entry name" value="CYTH-like_mRNA_RTPase"/>
    <property type="match status" value="1"/>
</dbReference>
<gene>
    <name evidence="11" type="ORF">L201_002233</name>
</gene>
<proteinExistence type="inferred from homology"/>
<feature type="region of interest" description="Disordered" evidence="9">
    <location>
        <begin position="1"/>
        <end position="133"/>
    </location>
</feature>
<comment type="catalytic activity">
    <reaction evidence="7">
        <text>a 5'-end triphospho-ribonucleoside in mRNA + H2O = a 5'-end diphospho-ribonucleoside in mRNA + phosphate + H(+)</text>
        <dbReference type="Rhea" id="RHEA:67004"/>
        <dbReference type="Rhea" id="RHEA-COMP:17164"/>
        <dbReference type="Rhea" id="RHEA-COMP:17165"/>
        <dbReference type="ChEBI" id="CHEBI:15377"/>
        <dbReference type="ChEBI" id="CHEBI:15378"/>
        <dbReference type="ChEBI" id="CHEBI:43474"/>
        <dbReference type="ChEBI" id="CHEBI:167616"/>
        <dbReference type="ChEBI" id="CHEBI:167618"/>
        <dbReference type="EC" id="3.6.1.74"/>
    </reaction>
    <physiologicalReaction direction="left-to-right" evidence="7">
        <dbReference type="Rhea" id="RHEA:67005"/>
    </physiologicalReaction>
</comment>
<dbReference type="GeneID" id="91092905"/>
<evidence type="ECO:0000256" key="9">
    <source>
        <dbReference type="SAM" id="MobiDB-lite"/>
    </source>
</evidence>
<dbReference type="PANTHER" id="PTHR28118:SF1">
    <property type="entry name" value="POLYNUCLEOTIDE 5'-TRIPHOSPHATASE CTL1-RELATED"/>
    <property type="match status" value="1"/>
</dbReference>
<organism evidence="11 12">
    <name type="scientific">Kwoniella dendrophila CBS 6074</name>
    <dbReference type="NCBI Taxonomy" id="1295534"/>
    <lineage>
        <taxon>Eukaryota</taxon>
        <taxon>Fungi</taxon>
        <taxon>Dikarya</taxon>
        <taxon>Basidiomycota</taxon>
        <taxon>Agaricomycotina</taxon>
        <taxon>Tremellomycetes</taxon>
        <taxon>Tremellales</taxon>
        <taxon>Cryptococcaceae</taxon>
        <taxon>Kwoniella</taxon>
    </lineage>
</organism>
<dbReference type="GO" id="GO:0031533">
    <property type="term" value="C:mRNA capping enzyme complex"/>
    <property type="evidence" value="ECO:0007669"/>
    <property type="project" value="UniProtKB-UniRule"/>
</dbReference>
<evidence type="ECO:0000256" key="4">
    <source>
        <dbReference type="ARBA" id="ARBA00022664"/>
    </source>
</evidence>
<dbReference type="Gene3D" id="3.20.100.10">
    <property type="entry name" value="mRNA triphosphatase Cet1-like"/>
    <property type="match status" value="1"/>
</dbReference>
<comment type="similarity">
    <text evidence="3 8">Belongs to the fungal TPase family.</text>
</comment>
<evidence type="ECO:0000256" key="3">
    <source>
        <dbReference type="ARBA" id="ARBA00006345"/>
    </source>
</evidence>
<evidence type="ECO:0000256" key="7">
    <source>
        <dbReference type="ARBA" id="ARBA00047740"/>
    </source>
</evidence>
<keyword evidence="12" id="KW-1185">Reference proteome</keyword>
<dbReference type="Pfam" id="PF02940">
    <property type="entry name" value="mRNA_triPase"/>
    <property type="match status" value="1"/>
</dbReference>
<evidence type="ECO:0000256" key="5">
    <source>
        <dbReference type="ARBA" id="ARBA00022801"/>
    </source>
</evidence>
<dbReference type="SUPFAM" id="SSF55154">
    <property type="entry name" value="CYTH-like phosphatases"/>
    <property type="match status" value="1"/>
</dbReference>
<comment type="function">
    <text evidence="8">First step of mRNA capping. Converts the 5'-triphosphate end of a nascent mRNA chain into a diphosphate end.</text>
</comment>
<dbReference type="InterPro" id="IPR004206">
    <property type="entry name" value="mRNA_triPase_Cet1"/>
</dbReference>
<dbReference type="InterPro" id="IPR033469">
    <property type="entry name" value="CYTH-like_dom_sf"/>
</dbReference>
<dbReference type="GO" id="GO:0004651">
    <property type="term" value="F:polynucleotide 5'-phosphatase activity"/>
    <property type="evidence" value="ECO:0007669"/>
    <property type="project" value="UniProtKB-UniRule"/>
</dbReference>
<dbReference type="RefSeq" id="XP_066074107.1">
    <property type="nucleotide sequence ID" value="XM_066218010.1"/>
</dbReference>
<dbReference type="PANTHER" id="PTHR28118">
    <property type="entry name" value="POLYNUCLEOTIDE 5'-TRIPHOSPHATASE-RELATED"/>
    <property type="match status" value="1"/>
</dbReference>
<dbReference type="EMBL" id="CP144099">
    <property type="protein sequence ID" value="WWC87344.1"/>
    <property type="molecule type" value="Genomic_DNA"/>
</dbReference>
<feature type="region of interest" description="Disordered" evidence="9">
    <location>
        <begin position="251"/>
        <end position="274"/>
    </location>
</feature>
<keyword evidence="4 8" id="KW-0507">mRNA processing</keyword>
<feature type="compositionally biased region" description="Polar residues" evidence="9">
    <location>
        <begin position="58"/>
        <end position="68"/>
    </location>
</feature>
<dbReference type="AlphaFoldDB" id="A0AAX4JPQ4"/>
<comment type="cofactor">
    <cofactor evidence="1 8">
        <name>Mg(2+)</name>
        <dbReference type="ChEBI" id="CHEBI:18420"/>
    </cofactor>
</comment>
<evidence type="ECO:0000313" key="11">
    <source>
        <dbReference type="EMBL" id="WWC87344.1"/>
    </source>
</evidence>
<comment type="subcellular location">
    <subcellularLocation>
        <location evidence="2 8">Nucleus</location>
    </subcellularLocation>
</comment>
<feature type="compositionally biased region" description="Pro residues" evidence="9">
    <location>
        <begin position="20"/>
        <end position="29"/>
    </location>
</feature>
<accession>A0AAX4JPQ4</accession>
<evidence type="ECO:0000256" key="6">
    <source>
        <dbReference type="ARBA" id="ARBA00023242"/>
    </source>
</evidence>
<evidence type="ECO:0000313" key="12">
    <source>
        <dbReference type="Proteomes" id="UP001355207"/>
    </source>
</evidence>
<name>A0AAX4JPQ4_9TREE</name>
<dbReference type="GO" id="GO:0006370">
    <property type="term" value="P:7-methylguanosine mRNA capping"/>
    <property type="evidence" value="ECO:0007669"/>
    <property type="project" value="UniProtKB-UniRule"/>
</dbReference>
<keyword evidence="6 8" id="KW-0539">Nucleus</keyword>
<dbReference type="InterPro" id="IPR037009">
    <property type="entry name" value="mRNA_triPase_Cet1_sf"/>
</dbReference>
<evidence type="ECO:0000256" key="2">
    <source>
        <dbReference type="ARBA" id="ARBA00004123"/>
    </source>
</evidence>
<evidence type="ECO:0000256" key="8">
    <source>
        <dbReference type="RuleBase" id="RU367053"/>
    </source>
</evidence>
<keyword evidence="5 8" id="KW-0378">Hydrolase</keyword>
<feature type="domain" description="mRNA triphosphatase Cet1-like" evidence="10">
    <location>
        <begin position="149"/>
        <end position="363"/>
    </location>
</feature>
<evidence type="ECO:0000259" key="10">
    <source>
        <dbReference type="Pfam" id="PF02940"/>
    </source>
</evidence>
<evidence type="ECO:0000256" key="1">
    <source>
        <dbReference type="ARBA" id="ARBA00001946"/>
    </source>
</evidence>
<comment type="subunit">
    <text evidence="8">Heterodimer. The mRNA-capping enzyme is composed of two separate chains alpha and beta, respectively a mRNA guanylyltransferase and an mRNA 5'-triphosphate monophosphatase.</text>
</comment>